<keyword evidence="1" id="KW-0805">Transcription regulation</keyword>
<proteinExistence type="predicted"/>
<dbReference type="PROSITE" id="PS50932">
    <property type="entry name" value="HTH_LACI_2"/>
    <property type="match status" value="1"/>
</dbReference>
<evidence type="ECO:0000259" key="4">
    <source>
        <dbReference type="PROSITE" id="PS50932"/>
    </source>
</evidence>
<dbReference type="InterPro" id="IPR028082">
    <property type="entry name" value="Peripla_BP_I"/>
</dbReference>
<dbReference type="PROSITE" id="PS00356">
    <property type="entry name" value="HTH_LACI_1"/>
    <property type="match status" value="1"/>
</dbReference>
<accession>A0ABS2U3K1</accession>
<name>A0ABS2U3K1_9ACTN</name>
<dbReference type="InterPro" id="IPR001387">
    <property type="entry name" value="Cro/C1-type_HTH"/>
</dbReference>
<feature type="domain" description="HTH cro/C1-type" evidence="5">
    <location>
        <begin position="16"/>
        <end position="51"/>
    </location>
</feature>
<evidence type="ECO:0000313" key="6">
    <source>
        <dbReference type="EMBL" id="MBM9510171.1"/>
    </source>
</evidence>
<dbReference type="InterPro" id="IPR046335">
    <property type="entry name" value="LacI/GalR-like_sensor"/>
</dbReference>
<keyword evidence="2 6" id="KW-0238">DNA-binding</keyword>
<evidence type="ECO:0000256" key="1">
    <source>
        <dbReference type="ARBA" id="ARBA00023015"/>
    </source>
</evidence>
<dbReference type="Proteomes" id="UP000749040">
    <property type="component" value="Unassembled WGS sequence"/>
</dbReference>
<evidence type="ECO:0000313" key="7">
    <source>
        <dbReference type="Proteomes" id="UP000749040"/>
    </source>
</evidence>
<keyword evidence="3" id="KW-0804">Transcription</keyword>
<dbReference type="PANTHER" id="PTHR30146:SF153">
    <property type="entry name" value="LACTOSE OPERON REPRESSOR"/>
    <property type="match status" value="1"/>
</dbReference>
<dbReference type="SUPFAM" id="SSF47413">
    <property type="entry name" value="lambda repressor-like DNA-binding domains"/>
    <property type="match status" value="1"/>
</dbReference>
<protein>
    <submittedName>
        <fullName evidence="6">LacI family DNA-binding transcriptional regulator</fullName>
    </submittedName>
</protein>
<dbReference type="Gene3D" id="1.10.260.40">
    <property type="entry name" value="lambda repressor-like DNA-binding domains"/>
    <property type="match status" value="1"/>
</dbReference>
<evidence type="ECO:0000256" key="3">
    <source>
        <dbReference type="ARBA" id="ARBA00023163"/>
    </source>
</evidence>
<dbReference type="InterPro" id="IPR000843">
    <property type="entry name" value="HTH_LacI"/>
</dbReference>
<dbReference type="CDD" id="cd06267">
    <property type="entry name" value="PBP1_LacI_sugar_binding-like"/>
    <property type="match status" value="1"/>
</dbReference>
<comment type="caution">
    <text evidence="6">The sequence shown here is derived from an EMBL/GenBank/DDBJ whole genome shotgun (WGS) entry which is preliminary data.</text>
</comment>
<dbReference type="SMART" id="SM00354">
    <property type="entry name" value="HTH_LACI"/>
    <property type="match status" value="1"/>
</dbReference>
<gene>
    <name evidence="6" type="ORF">ITX44_37575</name>
</gene>
<dbReference type="CDD" id="cd01392">
    <property type="entry name" value="HTH_LacI"/>
    <property type="match status" value="1"/>
</dbReference>
<dbReference type="Pfam" id="PF13377">
    <property type="entry name" value="Peripla_BP_3"/>
    <property type="match status" value="1"/>
</dbReference>
<dbReference type="Pfam" id="PF00356">
    <property type="entry name" value="LacI"/>
    <property type="match status" value="1"/>
</dbReference>
<dbReference type="SUPFAM" id="SSF53822">
    <property type="entry name" value="Periplasmic binding protein-like I"/>
    <property type="match status" value="1"/>
</dbReference>
<sequence>MTTTEPSGGTTVVAVTIADVARHAGVSRSTVSYVLSGNRTISPETIKRVERSIAALGFRPHAGARSIRTRRTGVIAMALPMVHGPHNQVQMPYVWAALTAAQECGLKVLMLTDDDGEAAIRDVVSGAYADGVMLMEVQRRDPRIALLTGLDSPAVLVGTPDDPRGLPRVDFDFALAARTCAEHLHELGHTAVGYLGQPPEAFAKDVAYAVHARQSVLAALADRGQRGVWAPCEPTPGGVVRALDDLLARDPGLSALIVYNERILPLVLDRLAGLGARVPDDFSVIAICPDDEAERCDPPLTSVSLPAEALARAAVRSLARRIEGEELPAAALLAPELKIRASTGPRRRPGPPGTTR</sequence>
<dbReference type="PANTHER" id="PTHR30146">
    <property type="entry name" value="LACI-RELATED TRANSCRIPTIONAL REPRESSOR"/>
    <property type="match status" value="1"/>
</dbReference>
<keyword evidence="7" id="KW-1185">Reference proteome</keyword>
<evidence type="ECO:0000256" key="2">
    <source>
        <dbReference type="ARBA" id="ARBA00023125"/>
    </source>
</evidence>
<reference evidence="6 7" key="1">
    <citation type="submission" date="2021-01" db="EMBL/GenBank/DDBJ databases">
        <title>Streptomyces acididurans sp. nov., isolated from a peat swamp forest soil.</title>
        <authorList>
            <person name="Chantavorakit T."/>
            <person name="Duangmal K."/>
        </authorList>
    </citation>
    <scope>NUCLEOTIDE SEQUENCE [LARGE SCALE GENOMIC DNA]</scope>
    <source>
        <strain evidence="6 7">KK5PA1</strain>
    </source>
</reference>
<organism evidence="6 7">
    <name type="scientific">Actinacidiphila acididurans</name>
    <dbReference type="NCBI Taxonomy" id="2784346"/>
    <lineage>
        <taxon>Bacteria</taxon>
        <taxon>Bacillati</taxon>
        <taxon>Actinomycetota</taxon>
        <taxon>Actinomycetes</taxon>
        <taxon>Kitasatosporales</taxon>
        <taxon>Streptomycetaceae</taxon>
        <taxon>Actinacidiphila</taxon>
    </lineage>
</organism>
<dbReference type="Gene3D" id="3.40.50.2300">
    <property type="match status" value="2"/>
</dbReference>
<dbReference type="PROSITE" id="PS50943">
    <property type="entry name" value="HTH_CROC1"/>
    <property type="match status" value="1"/>
</dbReference>
<evidence type="ECO:0000259" key="5">
    <source>
        <dbReference type="PROSITE" id="PS50943"/>
    </source>
</evidence>
<dbReference type="InterPro" id="IPR010982">
    <property type="entry name" value="Lambda_DNA-bd_dom_sf"/>
</dbReference>
<dbReference type="GO" id="GO:0003677">
    <property type="term" value="F:DNA binding"/>
    <property type="evidence" value="ECO:0007669"/>
    <property type="project" value="UniProtKB-KW"/>
</dbReference>
<feature type="domain" description="HTH lacI-type" evidence="4">
    <location>
        <begin position="15"/>
        <end position="69"/>
    </location>
</feature>
<dbReference type="EMBL" id="JADKYB010000032">
    <property type="protein sequence ID" value="MBM9510171.1"/>
    <property type="molecule type" value="Genomic_DNA"/>
</dbReference>